<dbReference type="PANTHER" id="PTHR40064">
    <property type="entry name" value="MEMBRANE PROTEIN-RELATED"/>
    <property type="match status" value="1"/>
</dbReference>
<feature type="domain" description="Putative aromatic acid exporter C-terminal" evidence="7">
    <location>
        <begin position="171"/>
        <end position="335"/>
    </location>
</feature>
<comment type="caution">
    <text evidence="8">The sequence shown here is derived from an EMBL/GenBank/DDBJ whole genome shotgun (WGS) entry which is preliminary data.</text>
</comment>
<evidence type="ECO:0000313" key="9">
    <source>
        <dbReference type="Proteomes" id="UP000752012"/>
    </source>
</evidence>
<sequence length="350" mass="39859">MKQPGNCYKDETLKDDRDERRNRALNIPIGYRTLKTAIGAASAVAVAQALQLDFFASAGIIAILCIQRTRKKSLMTAWERFAACMLGLAGGSLLFELIGYHPLSIGLLMLLFIPLCVRLRITSGIVTSTVIIFHVYTAGMVTSGLLINETALIVIGVGTALLMNSYIPSNERKLERYQAELEQYYAAIFHRFAEYIRHGDSNWDGKEITKVSALIQEAKNEAMQNLENHIMRYEDTFYHYFKMREKQLDIIERLMPMLTSIDYHVKQADMLAAFMDDLADGVHPANTAYKFIDKLEELKESYRDMKLPSTREEFEARSALAHVVKELDDYLAIKQQFKTKKRYGVLETGN</sequence>
<dbReference type="Gene3D" id="1.20.120.940">
    <property type="entry name" value="Putative aromatic acid exporter, C-terminal domain"/>
    <property type="match status" value="1"/>
</dbReference>
<accession>A0A969TV06</accession>
<feature type="transmembrane region" description="Helical" evidence="6">
    <location>
        <begin position="38"/>
        <end position="65"/>
    </location>
</feature>
<evidence type="ECO:0000313" key="8">
    <source>
        <dbReference type="EMBL" id="NJP37612.1"/>
    </source>
</evidence>
<keyword evidence="3 6" id="KW-0812">Transmembrane</keyword>
<protein>
    <submittedName>
        <fullName evidence="8">Aromatic acid exporter family protein</fullName>
    </submittedName>
</protein>
<dbReference type="AlphaFoldDB" id="A0A969TV06"/>
<keyword evidence="4 6" id="KW-1133">Transmembrane helix</keyword>
<dbReference type="EMBL" id="JAATHJ010000010">
    <property type="protein sequence ID" value="NJP37612.1"/>
    <property type="molecule type" value="Genomic_DNA"/>
</dbReference>
<feature type="transmembrane region" description="Helical" evidence="6">
    <location>
        <begin position="77"/>
        <end position="94"/>
    </location>
</feature>
<evidence type="ECO:0000256" key="6">
    <source>
        <dbReference type="SAM" id="Phobius"/>
    </source>
</evidence>
<organism evidence="8 9">
    <name type="scientific">Alkalicoccus luteus</name>
    <dbReference type="NCBI Taxonomy" id="1237094"/>
    <lineage>
        <taxon>Bacteria</taxon>
        <taxon>Bacillati</taxon>
        <taxon>Bacillota</taxon>
        <taxon>Bacilli</taxon>
        <taxon>Bacillales</taxon>
        <taxon>Bacillaceae</taxon>
        <taxon>Alkalicoccus</taxon>
    </lineage>
</organism>
<evidence type="ECO:0000256" key="3">
    <source>
        <dbReference type="ARBA" id="ARBA00022692"/>
    </source>
</evidence>
<evidence type="ECO:0000256" key="4">
    <source>
        <dbReference type="ARBA" id="ARBA00022989"/>
    </source>
</evidence>
<name>A0A969TV06_9BACI</name>
<gene>
    <name evidence="8" type="ORF">HCN83_08435</name>
</gene>
<keyword evidence="9" id="KW-1185">Reference proteome</keyword>
<evidence type="ECO:0000256" key="5">
    <source>
        <dbReference type="ARBA" id="ARBA00023136"/>
    </source>
</evidence>
<feature type="transmembrane region" description="Helical" evidence="6">
    <location>
        <begin position="151"/>
        <end position="167"/>
    </location>
</feature>
<evidence type="ECO:0000256" key="2">
    <source>
        <dbReference type="ARBA" id="ARBA00022475"/>
    </source>
</evidence>
<comment type="subcellular location">
    <subcellularLocation>
        <location evidence="1">Cell membrane</location>
        <topology evidence="1">Multi-pass membrane protein</topology>
    </subcellularLocation>
</comment>
<dbReference type="Pfam" id="PF11728">
    <property type="entry name" value="ArAE_1_C"/>
    <property type="match status" value="1"/>
</dbReference>
<evidence type="ECO:0000259" key="7">
    <source>
        <dbReference type="Pfam" id="PF11728"/>
    </source>
</evidence>
<dbReference type="GO" id="GO:0005886">
    <property type="term" value="C:plasma membrane"/>
    <property type="evidence" value="ECO:0007669"/>
    <property type="project" value="UniProtKB-SubCell"/>
</dbReference>
<proteinExistence type="predicted"/>
<keyword evidence="5 6" id="KW-0472">Membrane</keyword>
<dbReference type="PANTHER" id="PTHR40064:SF1">
    <property type="entry name" value="MEMBRANE PROTEIN"/>
    <property type="match status" value="1"/>
</dbReference>
<dbReference type="Pfam" id="PF06081">
    <property type="entry name" value="ArAE_1"/>
    <property type="match status" value="1"/>
</dbReference>
<dbReference type="InterPro" id="IPR052984">
    <property type="entry name" value="UPF0421"/>
</dbReference>
<evidence type="ECO:0000256" key="1">
    <source>
        <dbReference type="ARBA" id="ARBA00004651"/>
    </source>
</evidence>
<dbReference type="InterPro" id="IPR010343">
    <property type="entry name" value="ArAE_1"/>
</dbReference>
<dbReference type="InterPro" id="IPR038323">
    <property type="entry name" value="ArAE_1_C_sf"/>
</dbReference>
<keyword evidence="2" id="KW-1003">Cell membrane</keyword>
<dbReference type="InterPro" id="IPR021062">
    <property type="entry name" value="ArAE_1_C"/>
</dbReference>
<dbReference type="Proteomes" id="UP000752012">
    <property type="component" value="Unassembled WGS sequence"/>
</dbReference>
<reference evidence="8 9" key="1">
    <citation type="submission" date="2020-03" db="EMBL/GenBank/DDBJ databases">
        <title>Assessment of the enzymatic potential of alkaline-tolerant lipase obtained from Bacillus luteus H11 (technogenic soil) for the bioremediation of saline soils contaminated with petroleum substances.</title>
        <authorList>
            <person name="Kalwasinska A."/>
        </authorList>
    </citation>
    <scope>NUCLEOTIDE SEQUENCE [LARGE SCALE GENOMIC DNA]</scope>
    <source>
        <strain evidence="8 9">H11</strain>
    </source>
</reference>